<evidence type="ECO:0000256" key="1">
    <source>
        <dbReference type="SAM" id="MobiDB-lite"/>
    </source>
</evidence>
<feature type="compositionally biased region" description="Low complexity" evidence="1">
    <location>
        <begin position="1"/>
        <end position="14"/>
    </location>
</feature>
<proteinExistence type="predicted"/>
<evidence type="ECO:0000313" key="4">
    <source>
        <dbReference type="WBParaSite" id="OFLC_0001231201-mRNA-1"/>
    </source>
</evidence>
<feature type="region of interest" description="Disordered" evidence="1">
    <location>
        <begin position="1"/>
        <end position="25"/>
    </location>
</feature>
<reference evidence="2 3" key="2">
    <citation type="submission" date="2018-11" db="EMBL/GenBank/DDBJ databases">
        <authorList>
            <consortium name="Pathogen Informatics"/>
        </authorList>
    </citation>
    <scope>NUCLEOTIDE SEQUENCE [LARGE SCALE GENOMIC DNA]</scope>
</reference>
<dbReference type="STRING" id="387005.A0A183HXU9"/>
<reference evidence="4" key="1">
    <citation type="submission" date="2016-06" db="UniProtKB">
        <authorList>
            <consortium name="WormBaseParasite"/>
        </authorList>
    </citation>
    <scope>IDENTIFICATION</scope>
</reference>
<gene>
    <name evidence="2" type="ORF">OFLC_LOCUS12312</name>
</gene>
<dbReference type="EMBL" id="UZAJ01018974">
    <property type="protein sequence ID" value="VDO83803.1"/>
    <property type="molecule type" value="Genomic_DNA"/>
</dbReference>
<sequence>MSGSNATSNNNTQTNGGGSGGYDESHFTTSTFDSFLSSNAGSDVYNSLMLEGGRPLILHSHIHATKVIL</sequence>
<dbReference type="AlphaFoldDB" id="A0A183HXU9"/>
<dbReference type="Proteomes" id="UP000267606">
    <property type="component" value="Unassembled WGS sequence"/>
</dbReference>
<keyword evidence="3" id="KW-1185">Reference proteome</keyword>
<organism evidence="4">
    <name type="scientific">Onchocerca flexuosa</name>
    <dbReference type="NCBI Taxonomy" id="387005"/>
    <lineage>
        <taxon>Eukaryota</taxon>
        <taxon>Metazoa</taxon>
        <taxon>Ecdysozoa</taxon>
        <taxon>Nematoda</taxon>
        <taxon>Chromadorea</taxon>
        <taxon>Rhabditida</taxon>
        <taxon>Spirurina</taxon>
        <taxon>Spiruromorpha</taxon>
        <taxon>Filarioidea</taxon>
        <taxon>Onchocercidae</taxon>
        <taxon>Onchocerca</taxon>
    </lineage>
</organism>
<accession>A0A183HXU9</accession>
<evidence type="ECO:0000313" key="2">
    <source>
        <dbReference type="EMBL" id="VDO83803.1"/>
    </source>
</evidence>
<protein>
    <submittedName>
        <fullName evidence="2 4">Uncharacterized protein</fullName>
    </submittedName>
</protein>
<dbReference type="WBParaSite" id="OFLC_0001231201-mRNA-1">
    <property type="protein sequence ID" value="OFLC_0001231201-mRNA-1"/>
    <property type="gene ID" value="OFLC_0001231201"/>
</dbReference>
<name>A0A183HXU9_9BILA</name>
<evidence type="ECO:0000313" key="3">
    <source>
        <dbReference type="Proteomes" id="UP000267606"/>
    </source>
</evidence>